<proteinExistence type="predicted"/>
<reference evidence="1" key="1">
    <citation type="submission" date="2018-01" db="EMBL/GenBank/DDBJ databases">
        <authorList>
            <person name="Chaillou S."/>
        </authorList>
    </citation>
    <scope>NUCLEOTIDE SEQUENCE [LARGE SCALE GENOMIC DNA]</scope>
    <source>
        <strain evidence="1">MFPC41A2801</strain>
    </source>
</reference>
<protein>
    <submittedName>
        <fullName evidence="1">Uncharacterized protein</fullName>
    </submittedName>
</protein>
<organism evidence="1 2">
    <name type="scientific">Latilactobacillus fuchuensis</name>
    <dbReference type="NCBI Taxonomy" id="164393"/>
    <lineage>
        <taxon>Bacteria</taxon>
        <taxon>Bacillati</taxon>
        <taxon>Bacillota</taxon>
        <taxon>Bacilli</taxon>
        <taxon>Lactobacillales</taxon>
        <taxon>Lactobacillaceae</taxon>
        <taxon>Latilactobacillus</taxon>
    </lineage>
</organism>
<keyword evidence="2" id="KW-1185">Reference proteome</keyword>
<dbReference type="Proteomes" id="UP000238739">
    <property type="component" value="Unassembled WGS sequence"/>
</dbReference>
<dbReference type="AlphaFoldDB" id="A0A2N9DV54"/>
<dbReference type="EMBL" id="OGVC01000015">
    <property type="protein sequence ID" value="SPC38309.1"/>
    <property type="molecule type" value="Genomic_DNA"/>
</dbReference>
<gene>
    <name evidence="1" type="ORF">LFUMFP_220070</name>
</gene>
<evidence type="ECO:0000313" key="1">
    <source>
        <dbReference type="EMBL" id="SPC38309.1"/>
    </source>
</evidence>
<evidence type="ECO:0000313" key="2">
    <source>
        <dbReference type="Proteomes" id="UP000238739"/>
    </source>
</evidence>
<accession>A0A2N9DV54</accession>
<comment type="caution">
    <text evidence="1">The sequence shown here is derived from an EMBL/GenBank/DDBJ whole genome shotgun (WGS) entry which is preliminary data.</text>
</comment>
<name>A0A2N9DV54_9LACO</name>
<sequence>MFNNLRLCSRKVTQLNQKIWANKLLTALPFTAALFYTMASITYQLETRQAFYGRERLFFMNLSAIYAEPAPYSCYNQE</sequence>